<dbReference type="Proteomes" id="UP000789396">
    <property type="component" value="Unassembled WGS sequence"/>
</dbReference>
<dbReference type="AlphaFoldDB" id="A0A9N9K2C1"/>
<comment type="caution">
    <text evidence="1">The sequence shown here is derived from an EMBL/GenBank/DDBJ whole genome shotgun (WGS) entry which is preliminary data.</text>
</comment>
<gene>
    <name evidence="1" type="ORF">RFULGI_LOCUS18341</name>
</gene>
<sequence>DMQLSDKMSSKLGGSVFSFNEIYEHLKDFKQNLAKNEYTQYDQVLEI</sequence>
<dbReference type="OrthoDB" id="10404836at2759"/>
<evidence type="ECO:0000313" key="2">
    <source>
        <dbReference type="Proteomes" id="UP000789396"/>
    </source>
</evidence>
<reference evidence="1" key="1">
    <citation type="submission" date="2021-06" db="EMBL/GenBank/DDBJ databases">
        <authorList>
            <person name="Kallberg Y."/>
            <person name="Tangrot J."/>
            <person name="Rosling A."/>
        </authorList>
    </citation>
    <scope>NUCLEOTIDE SEQUENCE</scope>
    <source>
        <strain evidence="1">IN212</strain>
    </source>
</reference>
<accession>A0A9N9K2C1</accession>
<evidence type="ECO:0000313" key="1">
    <source>
        <dbReference type="EMBL" id="CAG8807048.1"/>
    </source>
</evidence>
<organism evidence="1 2">
    <name type="scientific">Racocetra fulgida</name>
    <dbReference type="NCBI Taxonomy" id="60492"/>
    <lineage>
        <taxon>Eukaryota</taxon>
        <taxon>Fungi</taxon>
        <taxon>Fungi incertae sedis</taxon>
        <taxon>Mucoromycota</taxon>
        <taxon>Glomeromycotina</taxon>
        <taxon>Glomeromycetes</taxon>
        <taxon>Diversisporales</taxon>
        <taxon>Gigasporaceae</taxon>
        <taxon>Racocetra</taxon>
    </lineage>
</organism>
<feature type="non-terminal residue" evidence="1">
    <location>
        <position position="47"/>
    </location>
</feature>
<feature type="non-terminal residue" evidence="1">
    <location>
        <position position="1"/>
    </location>
</feature>
<proteinExistence type="predicted"/>
<name>A0A9N9K2C1_9GLOM</name>
<keyword evidence="2" id="KW-1185">Reference proteome</keyword>
<protein>
    <submittedName>
        <fullName evidence="1">1312_t:CDS:1</fullName>
    </submittedName>
</protein>
<dbReference type="EMBL" id="CAJVPZ010079531">
    <property type="protein sequence ID" value="CAG8807048.1"/>
    <property type="molecule type" value="Genomic_DNA"/>
</dbReference>